<evidence type="ECO:0000256" key="2">
    <source>
        <dbReference type="ARBA" id="ARBA00023015"/>
    </source>
</evidence>
<comment type="caution">
    <text evidence="7">The sequence shown here is derived from an EMBL/GenBank/DDBJ whole genome shotgun (WGS) entry which is preliminary data.</text>
</comment>
<evidence type="ECO:0000313" key="7">
    <source>
        <dbReference type="EMBL" id="MBB6032345.1"/>
    </source>
</evidence>
<organism evidence="7 8">
    <name type="scientific">Phytomonospora endophytica</name>
    <dbReference type="NCBI Taxonomy" id="714109"/>
    <lineage>
        <taxon>Bacteria</taxon>
        <taxon>Bacillati</taxon>
        <taxon>Actinomycetota</taxon>
        <taxon>Actinomycetes</taxon>
        <taxon>Micromonosporales</taxon>
        <taxon>Micromonosporaceae</taxon>
        <taxon>Phytomonospora</taxon>
    </lineage>
</organism>
<dbReference type="Gene3D" id="1.25.40.10">
    <property type="entry name" value="Tetratricopeptide repeat domain"/>
    <property type="match status" value="1"/>
</dbReference>
<accession>A0A841FAN3</accession>
<dbReference type="GO" id="GO:0006355">
    <property type="term" value="P:regulation of DNA-templated transcription"/>
    <property type="evidence" value="ECO:0007669"/>
    <property type="project" value="InterPro"/>
</dbReference>
<proteinExistence type="inferred from homology"/>
<evidence type="ECO:0000256" key="4">
    <source>
        <dbReference type="ARBA" id="ARBA00023163"/>
    </source>
</evidence>
<dbReference type="RefSeq" id="WP_184785259.1">
    <property type="nucleotide sequence ID" value="NZ_BONT01000064.1"/>
</dbReference>
<dbReference type="GO" id="GO:0043531">
    <property type="term" value="F:ADP binding"/>
    <property type="evidence" value="ECO:0007669"/>
    <property type="project" value="InterPro"/>
</dbReference>
<dbReference type="Pfam" id="PF03704">
    <property type="entry name" value="BTAD"/>
    <property type="match status" value="1"/>
</dbReference>
<dbReference type="SUPFAM" id="SSF48452">
    <property type="entry name" value="TPR-like"/>
    <property type="match status" value="1"/>
</dbReference>
<name>A0A841FAN3_9ACTN</name>
<reference evidence="7 8" key="1">
    <citation type="submission" date="2020-08" db="EMBL/GenBank/DDBJ databases">
        <title>Genomic Encyclopedia of Type Strains, Phase IV (KMG-IV): sequencing the most valuable type-strain genomes for metagenomic binning, comparative biology and taxonomic classification.</title>
        <authorList>
            <person name="Goeker M."/>
        </authorList>
    </citation>
    <scope>NUCLEOTIDE SEQUENCE [LARGE SCALE GENOMIC DNA]</scope>
    <source>
        <strain evidence="7 8">YIM 65646</strain>
    </source>
</reference>
<dbReference type="EMBL" id="JACHGT010000001">
    <property type="protein sequence ID" value="MBB6032345.1"/>
    <property type="molecule type" value="Genomic_DNA"/>
</dbReference>
<dbReference type="InterPro" id="IPR011990">
    <property type="entry name" value="TPR-like_helical_dom_sf"/>
</dbReference>
<dbReference type="Gene3D" id="1.10.10.10">
    <property type="entry name" value="Winged helix-like DNA-binding domain superfamily/Winged helix DNA-binding domain"/>
    <property type="match status" value="1"/>
</dbReference>
<dbReference type="InterPro" id="IPR005158">
    <property type="entry name" value="BTAD"/>
</dbReference>
<dbReference type="InterPro" id="IPR051677">
    <property type="entry name" value="AfsR-DnrI-RedD_regulator"/>
</dbReference>
<dbReference type="InterPro" id="IPR036388">
    <property type="entry name" value="WH-like_DNA-bd_sf"/>
</dbReference>
<feature type="DNA-binding region" description="OmpR/PhoB-type" evidence="5">
    <location>
        <begin position="1"/>
        <end position="95"/>
    </location>
</feature>
<dbReference type="PROSITE" id="PS51755">
    <property type="entry name" value="OMPR_PHOB"/>
    <property type="match status" value="1"/>
</dbReference>
<dbReference type="PANTHER" id="PTHR35807">
    <property type="entry name" value="TRANSCRIPTIONAL REGULATOR REDD-RELATED"/>
    <property type="match status" value="1"/>
</dbReference>
<dbReference type="InterPro" id="IPR016032">
    <property type="entry name" value="Sig_transdc_resp-reg_C-effctor"/>
</dbReference>
<dbReference type="GO" id="GO:0000160">
    <property type="term" value="P:phosphorelay signal transduction system"/>
    <property type="evidence" value="ECO:0007669"/>
    <property type="project" value="InterPro"/>
</dbReference>
<dbReference type="SUPFAM" id="SSF52540">
    <property type="entry name" value="P-loop containing nucleoside triphosphate hydrolases"/>
    <property type="match status" value="1"/>
</dbReference>
<evidence type="ECO:0000256" key="1">
    <source>
        <dbReference type="ARBA" id="ARBA00005820"/>
    </source>
</evidence>
<dbReference type="SMART" id="SM00862">
    <property type="entry name" value="Trans_reg_C"/>
    <property type="match status" value="1"/>
</dbReference>
<gene>
    <name evidence="7" type="ORF">HNR73_000187</name>
</gene>
<keyword evidence="2" id="KW-0805">Transcription regulation</keyword>
<dbReference type="CDD" id="cd00383">
    <property type="entry name" value="trans_reg_C"/>
    <property type="match status" value="1"/>
</dbReference>
<evidence type="ECO:0000313" key="8">
    <source>
        <dbReference type="Proteomes" id="UP000548476"/>
    </source>
</evidence>
<keyword evidence="4" id="KW-0804">Transcription</keyword>
<dbReference type="PANTHER" id="PTHR35807:SF1">
    <property type="entry name" value="TRANSCRIPTIONAL REGULATOR REDD"/>
    <property type="match status" value="1"/>
</dbReference>
<evidence type="ECO:0000259" key="6">
    <source>
        <dbReference type="PROSITE" id="PS51755"/>
    </source>
</evidence>
<evidence type="ECO:0000256" key="3">
    <source>
        <dbReference type="ARBA" id="ARBA00023125"/>
    </source>
</evidence>
<evidence type="ECO:0000256" key="5">
    <source>
        <dbReference type="PROSITE-ProRule" id="PRU01091"/>
    </source>
</evidence>
<feature type="domain" description="OmpR/PhoB-type" evidence="6">
    <location>
        <begin position="1"/>
        <end position="95"/>
    </location>
</feature>
<dbReference type="AlphaFoldDB" id="A0A841FAN3"/>
<dbReference type="PRINTS" id="PR00364">
    <property type="entry name" value="DISEASERSIST"/>
</dbReference>
<dbReference type="GO" id="GO:0003677">
    <property type="term" value="F:DNA binding"/>
    <property type="evidence" value="ECO:0007669"/>
    <property type="project" value="UniProtKB-UniRule"/>
</dbReference>
<dbReference type="Pfam" id="PF00486">
    <property type="entry name" value="Trans_reg_C"/>
    <property type="match status" value="1"/>
</dbReference>
<keyword evidence="8" id="KW-1185">Reference proteome</keyword>
<keyword evidence="3 5" id="KW-0238">DNA-binding</keyword>
<dbReference type="Proteomes" id="UP000548476">
    <property type="component" value="Unassembled WGS sequence"/>
</dbReference>
<comment type="similarity">
    <text evidence="1">Belongs to the AfsR/DnrI/RedD regulatory family.</text>
</comment>
<dbReference type="SMART" id="SM01043">
    <property type="entry name" value="BTAD"/>
    <property type="match status" value="1"/>
</dbReference>
<dbReference type="SUPFAM" id="SSF46894">
    <property type="entry name" value="C-terminal effector domain of the bipartite response regulators"/>
    <property type="match status" value="1"/>
</dbReference>
<dbReference type="InterPro" id="IPR027417">
    <property type="entry name" value="P-loop_NTPase"/>
</dbReference>
<dbReference type="InterPro" id="IPR001867">
    <property type="entry name" value="OmpR/PhoB-type_DNA-bd"/>
</dbReference>
<dbReference type="Gene3D" id="3.40.50.300">
    <property type="entry name" value="P-loop containing nucleotide triphosphate hydrolases"/>
    <property type="match status" value="1"/>
</dbReference>
<protein>
    <submittedName>
        <fullName evidence="7">DNA-binding SARP family transcriptional activator</fullName>
    </submittedName>
</protein>
<sequence>MRFHLFGSIEVRVGDRPLPVGGPRQRAVLGALLLTPGVVVPTEQLVHRVWDNPPGSAESNVRTYIARLRKVLGERLSTDEHGYRLTVGPGELDAAVFTELADRAERATDSAERARLYAEALAHARDEPLLGVELEAALRSAALRLRERRRAAVFGELDARLAAGEHHEITGRLRALLTGDPADERATELLMLALFRAGRQIEALDAYTAFRARAHPAPGLSALHKRILNQDRTLSLTPGRASVEAHGRLPADLPEFTGRTRLIARARELTGAAPGNAPLILVFSGTAGAGKTALAVHIGHLLAADGAGADGHLHADLNGFTADAAPADPHTVLGALLAVLGVPAARVPGEPASRAALYREHTAGKRLLLLLDDASGAAQVAPLVPAGSGTIVLVTGRRNLLLDGAADLTVEPFTDAEANALLATAVGGERLRAEDAAARRITRHCGGLPLALALAARRLRARPERSLAGLAGGLEHGALDDELSAVFDLSYRALDPGPRRLYRLLGPPACEDVTAETAAAICGRTPAEADGDLEALLDDHLLTQTRPGRYRMHRLLRAHADALCAREDPPATARSAVGRLHTWYLRHALATGDPAWFAAEYANLRALTRAAGPNGHHTFALALPHALLPWLRDHRPADTASLLALARRAALALGDHDGLARSLVELAREHARTGRADIAAGLLDEAAALRHERGDTAGAAEALAAKEELGRDSAAVGGDAR</sequence>